<dbReference type="Proteomes" id="UP001169862">
    <property type="component" value="Unassembled WGS sequence"/>
</dbReference>
<dbReference type="EMBL" id="JAUOPG010000036">
    <property type="protein sequence ID" value="MDO6455438.1"/>
    <property type="molecule type" value="Genomic_DNA"/>
</dbReference>
<dbReference type="PROSITE" id="PS51724">
    <property type="entry name" value="SPOR"/>
    <property type="match status" value="1"/>
</dbReference>
<dbReference type="RefSeq" id="WP_303552573.1">
    <property type="nucleotide sequence ID" value="NZ_JAUOPG010000036.1"/>
</dbReference>
<dbReference type="AlphaFoldDB" id="A0AAW7XRH6"/>
<dbReference type="GO" id="GO:0042834">
    <property type="term" value="F:peptidoglycan binding"/>
    <property type="evidence" value="ECO:0007669"/>
    <property type="project" value="InterPro"/>
</dbReference>
<comment type="caution">
    <text evidence="2">The sequence shown here is derived from an EMBL/GenBank/DDBJ whole genome shotgun (WGS) entry which is preliminary data.</text>
</comment>
<organism evidence="2 3">
    <name type="scientific">Neptunomonas phycophila</name>
    <dbReference type="NCBI Taxonomy" id="1572645"/>
    <lineage>
        <taxon>Bacteria</taxon>
        <taxon>Pseudomonadati</taxon>
        <taxon>Pseudomonadota</taxon>
        <taxon>Gammaproteobacteria</taxon>
        <taxon>Oceanospirillales</taxon>
        <taxon>Oceanospirillaceae</taxon>
        <taxon>Neptunomonas</taxon>
    </lineage>
</organism>
<dbReference type="InterPro" id="IPR036680">
    <property type="entry name" value="SPOR-like_sf"/>
</dbReference>
<proteinExistence type="predicted"/>
<name>A0AAW7XRH6_9GAMM</name>
<dbReference type="InterPro" id="IPR007730">
    <property type="entry name" value="SPOR-like_dom"/>
</dbReference>
<evidence type="ECO:0000313" key="3">
    <source>
        <dbReference type="Proteomes" id="UP001169862"/>
    </source>
</evidence>
<dbReference type="Pfam" id="PF05036">
    <property type="entry name" value="SPOR"/>
    <property type="match status" value="1"/>
</dbReference>
<dbReference type="SUPFAM" id="SSF110997">
    <property type="entry name" value="Sporulation related repeat"/>
    <property type="match status" value="1"/>
</dbReference>
<accession>A0AAW7XRH6</accession>
<feature type="non-terminal residue" evidence="2">
    <location>
        <position position="1"/>
    </location>
</feature>
<evidence type="ECO:0000259" key="1">
    <source>
        <dbReference type="PROSITE" id="PS51724"/>
    </source>
</evidence>
<protein>
    <submittedName>
        <fullName evidence="2">SPOR domain-containing protein</fullName>
    </submittedName>
</protein>
<reference evidence="2" key="1">
    <citation type="submission" date="2023-07" db="EMBL/GenBank/DDBJ databases">
        <title>Genome content predicts the carbon catabolic preferences of heterotrophic bacteria.</title>
        <authorList>
            <person name="Gralka M."/>
        </authorList>
    </citation>
    <scope>NUCLEOTIDE SEQUENCE</scope>
    <source>
        <strain evidence="2">I2M16</strain>
    </source>
</reference>
<feature type="non-terminal residue" evidence="2">
    <location>
        <position position="84"/>
    </location>
</feature>
<sequence length="84" mass="9669">TKTKPKTRLPEPPKERTYVKELEEKKVEVELAEKSAEPAKPYQMQCASFRSRDKAEESKALIAFAGLESQIRRTEGKNGAWYRV</sequence>
<evidence type="ECO:0000313" key="2">
    <source>
        <dbReference type="EMBL" id="MDO6455438.1"/>
    </source>
</evidence>
<feature type="domain" description="SPOR" evidence="1">
    <location>
        <begin position="36"/>
        <end position="84"/>
    </location>
</feature>
<dbReference type="Gene3D" id="3.30.70.1070">
    <property type="entry name" value="Sporulation related repeat"/>
    <property type="match status" value="1"/>
</dbReference>
<gene>
    <name evidence="2" type="ORF">Q4490_17955</name>
</gene>